<dbReference type="EMBL" id="JAUKUC010000001">
    <property type="protein sequence ID" value="MDO1511052.1"/>
    <property type="molecule type" value="Genomic_DNA"/>
</dbReference>
<sequence>MQFLNKEIEALTKRKKTAALAKKQISCGIFQDTKDIPVKAEDVVVLKKV</sequence>
<accession>A0ABT8RKP5</accession>
<evidence type="ECO:0008006" key="4">
    <source>
        <dbReference type="Google" id="ProtNLM"/>
    </source>
</evidence>
<dbReference type="RefSeq" id="WP_304434028.1">
    <property type="nucleotide sequence ID" value="NZ_JAUKUC010000001.1"/>
</dbReference>
<dbReference type="EMBL" id="JAUKUC010000001">
    <property type="protein sequence ID" value="MDO1514755.1"/>
    <property type="molecule type" value="Genomic_DNA"/>
</dbReference>
<name>A0ABT8RKP5_9FLAO</name>
<reference evidence="1" key="2">
    <citation type="submission" date="2023-06" db="EMBL/GenBank/DDBJ databases">
        <authorList>
            <person name="Lucena T."/>
            <person name="Sun Q."/>
        </authorList>
    </citation>
    <scope>NUCLEOTIDE SEQUENCE</scope>
    <source>
        <strain evidence="1">CECT 8869</strain>
    </source>
</reference>
<comment type="caution">
    <text evidence="1">The sequence shown here is derived from an EMBL/GenBank/DDBJ whole genome shotgun (WGS) entry which is preliminary data.</text>
</comment>
<dbReference type="Proteomes" id="UP001168579">
    <property type="component" value="Unassembled WGS sequence"/>
</dbReference>
<evidence type="ECO:0000313" key="2">
    <source>
        <dbReference type="EMBL" id="MDO1514755.1"/>
    </source>
</evidence>
<evidence type="ECO:0000313" key="1">
    <source>
        <dbReference type="EMBL" id="MDO1511052.1"/>
    </source>
</evidence>
<keyword evidence="3" id="KW-1185">Reference proteome</keyword>
<organism evidence="1 3">
    <name type="scientific">Maribacter confluentis</name>
    <dbReference type="NCBI Taxonomy" id="1656093"/>
    <lineage>
        <taxon>Bacteria</taxon>
        <taxon>Pseudomonadati</taxon>
        <taxon>Bacteroidota</taxon>
        <taxon>Flavobacteriia</taxon>
        <taxon>Flavobacteriales</taxon>
        <taxon>Flavobacteriaceae</taxon>
        <taxon>Maribacter</taxon>
    </lineage>
</organism>
<evidence type="ECO:0000313" key="3">
    <source>
        <dbReference type="Proteomes" id="UP001168579"/>
    </source>
</evidence>
<gene>
    <name evidence="1" type="ORF">Q2T41_00035</name>
    <name evidence="2" type="ORF">Q2T41_19035</name>
</gene>
<protein>
    <recommendedName>
        <fullName evidence="4">TlyA family rRNA (Cytidine-2'-O)-methyltransferase</fullName>
    </recommendedName>
</protein>
<reference evidence="1" key="1">
    <citation type="journal article" date="2014" name="Int. J. Syst. Evol. Microbiol.">
        <title>Complete genome of a new Firmicutes species belonging to the dominant human colonic microbiota ('Ruminococcus bicirculans') reveals two chromosomes and a selective capacity to utilize plant glucans.</title>
        <authorList>
            <consortium name="NISC Comparative Sequencing Program"/>
            <person name="Wegmann U."/>
            <person name="Louis P."/>
            <person name="Goesmann A."/>
            <person name="Henrissat B."/>
            <person name="Duncan S.H."/>
            <person name="Flint H.J."/>
        </authorList>
    </citation>
    <scope>NUCLEOTIDE SEQUENCE</scope>
    <source>
        <strain evidence="1">CECT 8869</strain>
    </source>
</reference>
<proteinExistence type="predicted"/>